<sequence length="78" mass="8743">MLSDGVILLHDNTHTARKTQELLRKFKWKVWSHLLRRDSAPSLGSKHLSGTRFSSESAVKIVFENWLSGQGVISAKPG</sequence>
<evidence type="ECO:0000313" key="1">
    <source>
        <dbReference type="EMBL" id="GBN56870.1"/>
    </source>
</evidence>
<dbReference type="AlphaFoldDB" id="A0A4Y2Q1W8"/>
<proteinExistence type="predicted"/>
<name>A0A4Y2Q1W8_ARAVE</name>
<evidence type="ECO:0000313" key="2">
    <source>
        <dbReference type="Proteomes" id="UP000499080"/>
    </source>
</evidence>
<accession>A0A4Y2Q1W8</accession>
<organism evidence="1 2">
    <name type="scientific">Araneus ventricosus</name>
    <name type="common">Orbweaver spider</name>
    <name type="synonym">Epeira ventricosa</name>
    <dbReference type="NCBI Taxonomy" id="182803"/>
    <lineage>
        <taxon>Eukaryota</taxon>
        <taxon>Metazoa</taxon>
        <taxon>Ecdysozoa</taxon>
        <taxon>Arthropoda</taxon>
        <taxon>Chelicerata</taxon>
        <taxon>Arachnida</taxon>
        <taxon>Araneae</taxon>
        <taxon>Araneomorphae</taxon>
        <taxon>Entelegynae</taxon>
        <taxon>Araneoidea</taxon>
        <taxon>Araneidae</taxon>
        <taxon>Araneus</taxon>
    </lineage>
</organism>
<keyword evidence="2" id="KW-1185">Reference proteome</keyword>
<comment type="caution">
    <text evidence="1">The sequence shown here is derived from an EMBL/GenBank/DDBJ whole genome shotgun (WGS) entry which is preliminary data.</text>
</comment>
<dbReference type="Proteomes" id="UP000499080">
    <property type="component" value="Unassembled WGS sequence"/>
</dbReference>
<dbReference type="EMBL" id="BGPR01012611">
    <property type="protein sequence ID" value="GBN56870.1"/>
    <property type="molecule type" value="Genomic_DNA"/>
</dbReference>
<protein>
    <submittedName>
        <fullName evidence="1">Uncharacterized protein</fullName>
    </submittedName>
</protein>
<gene>
    <name evidence="1" type="ORF">AVEN_238614_1</name>
</gene>
<reference evidence="1 2" key="1">
    <citation type="journal article" date="2019" name="Sci. Rep.">
        <title>Orb-weaving spider Araneus ventricosus genome elucidates the spidroin gene catalogue.</title>
        <authorList>
            <person name="Kono N."/>
            <person name="Nakamura H."/>
            <person name="Ohtoshi R."/>
            <person name="Moran D.A.P."/>
            <person name="Shinohara A."/>
            <person name="Yoshida Y."/>
            <person name="Fujiwara M."/>
            <person name="Mori M."/>
            <person name="Tomita M."/>
            <person name="Arakawa K."/>
        </authorList>
    </citation>
    <scope>NUCLEOTIDE SEQUENCE [LARGE SCALE GENOMIC DNA]</scope>
</reference>